<proteinExistence type="predicted"/>
<dbReference type="AlphaFoldDB" id="A0A6S6U863"/>
<dbReference type="EMBL" id="CACVAT010000596">
    <property type="protein sequence ID" value="CAA6830525.1"/>
    <property type="molecule type" value="Genomic_DNA"/>
</dbReference>
<gene>
    <name evidence="7" type="ORF">HELGO_WM62471</name>
</gene>
<dbReference type="Gene3D" id="3.40.50.1390">
    <property type="entry name" value="Resolvase, N-terminal catalytic domain"/>
    <property type="match status" value="1"/>
</dbReference>
<protein>
    <submittedName>
        <fullName evidence="7">Resolvase</fullName>
    </submittedName>
</protein>
<feature type="active site" description="O-(5'-phospho-DNA)-serine intermediate" evidence="4 5">
    <location>
        <position position="10"/>
    </location>
</feature>
<dbReference type="InterPro" id="IPR050639">
    <property type="entry name" value="SSR_resolvase"/>
</dbReference>
<name>A0A6S6U863_9GAMM</name>
<dbReference type="PANTHER" id="PTHR30461">
    <property type="entry name" value="DNA-INVERTASE FROM LAMBDOID PROPHAGE"/>
    <property type="match status" value="1"/>
</dbReference>
<dbReference type="PROSITE" id="PS00397">
    <property type="entry name" value="RECOMBINASES_1"/>
    <property type="match status" value="1"/>
</dbReference>
<keyword evidence="2" id="KW-0238">DNA-binding</keyword>
<evidence type="ECO:0000256" key="1">
    <source>
        <dbReference type="ARBA" id="ARBA00022908"/>
    </source>
</evidence>
<accession>A0A6S6U863</accession>
<dbReference type="InterPro" id="IPR006119">
    <property type="entry name" value="Resolv_N"/>
</dbReference>
<sequence length="214" mass="23939">MATYAYLRVSTDEQDLESQKHGILEYANAHDLGKVVYVEDTASGKLPWAERKLGELINETAAAGDTVVFAEFSRIGRSTLQVLEVLKQGVELGIQIHIAKDKIVMDDSIQSTIYATVLGLAAEIERNFIALRTKESIAKRKLLLKEQGYFINAKGEKVTSLGRPRGKASVTKLDKREKEIRDYLKKGVSKRSIARIVECAPNTLYSWLKRKGVK</sequence>
<dbReference type="GO" id="GO:0000150">
    <property type="term" value="F:DNA strand exchange activity"/>
    <property type="evidence" value="ECO:0007669"/>
    <property type="project" value="InterPro"/>
</dbReference>
<dbReference type="InterPro" id="IPR006118">
    <property type="entry name" value="Recombinase_CS"/>
</dbReference>
<dbReference type="SMART" id="SM00857">
    <property type="entry name" value="Resolvase"/>
    <property type="match status" value="1"/>
</dbReference>
<dbReference type="PANTHER" id="PTHR30461:SF19">
    <property type="entry name" value="SITE-SPECIFIC RECOMBINASE RESOLVASE FAMILY"/>
    <property type="match status" value="1"/>
</dbReference>
<organism evidence="7">
    <name type="scientific">uncultured Thiotrichaceae bacterium</name>
    <dbReference type="NCBI Taxonomy" id="298394"/>
    <lineage>
        <taxon>Bacteria</taxon>
        <taxon>Pseudomonadati</taxon>
        <taxon>Pseudomonadota</taxon>
        <taxon>Gammaproteobacteria</taxon>
        <taxon>Thiotrichales</taxon>
        <taxon>Thiotrichaceae</taxon>
        <taxon>environmental samples</taxon>
    </lineage>
</organism>
<evidence type="ECO:0000256" key="3">
    <source>
        <dbReference type="ARBA" id="ARBA00023172"/>
    </source>
</evidence>
<dbReference type="PROSITE" id="PS51736">
    <property type="entry name" value="RECOMBINASES_3"/>
    <property type="match status" value="1"/>
</dbReference>
<dbReference type="GO" id="GO:0015074">
    <property type="term" value="P:DNA integration"/>
    <property type="evidence" value="ECO:0007669"/>
    <property type="project" value="UniProtKB-KW"/>
</dbReference>
<evidence type="ECO:0000313" key="7">
    <source>
        <dbReference type="EMBL" id="CAA6830525.1"/>
    </source>
</evidence>
<dbReference type="Pfam" id="PF00239">
    <property type="entry name" value="Resolvase"/>
    <property type="match status" value="1"/>
</dbReference>
<evidence type="ECO:0000256" key="4">
    <source>
        <dbReference type="PIRSR" id="PIRSR606118-50"/>
    </source>
</evidence>
<evidence type="ECO:0000259" key="6">
    <source>
        <dbReference type="PROSITE" id="PS51736"/>
    </source>
</evidence>
<dbReference type="CDD" id="cd03768">
    <property type="entry name" value="SR_ResInv"/>
    <property type="match status" value="1"/>
</dbReference>
<feature type="domain" description="Resolvase/invertase-type recombinase catalytic" evidence="6">
    <location>
        <begin position="2"/>
        <end position="144"/>
    </location>
</feature>
<evidence type="ECO:0000256" key="5">
    <source>
        <dbReference type="PROSITE-ProRule" id="PRU10137"/>
    </source>
</evidence>
<dbReference type="SUPFAM" id="SSF53041">
    <property type="entry name" value="Resolvase-like"/>
    <property type="match status" value="1"/>
</dbReference>
<dbReference type="GO" id="GO:0003677">
    <property type="term" value="F:DNA binding"/>
    <property type="evidence" value="ECO:0007669"/>
    <property type="project" value="UniProtKB-KW"/>
</dbReference>
<evidence type="ECO:0000256" key="2">
    <source>
        <dbReference type="ARBA" id="ARBA00023125"/>
    </source>
</evidence>
<keyword evidence="1" id="KW-0229">DNA integration</keyword>
<dbReference type="InterPro" id="IPR036162">
    <property type="entry name" value="Resolvase-like_N_sf"/>
</dbReference>
<reference evidence="7" key="1">
    <citation type="submission" date="2020-01" db="EMBL/GenBank/DDBJ databases">
        <authorList>
            <person name="Meier V. D."/>
            <person name="Meier V D."/>
        </authorList>
    </citation>
    <scope>NUCLEOTIDE SEQUENCE</scope>
    <source>
        <strain evidence="7">HLG_WM_MAG_09</strain>
    </source>
</reference>
<keyword evidence="3" id="KW-0233">DNA recombination</keyword>